<reference evidence="3" key="1">
    <citation type="submission" date="2016-10" db="EMBL/GenBank/DDBJ databases">
        <authorList>
            <person name="Varghese N."/>
            <person name="Submissions S."/>
        </authorList>
    </citation>
    <scope>NUCLEOTIDE SEQUENCE [LARGE SCALE GENOMIC DNA]</scope>
    <source>
        <strain evidence="3">ATCC 25963</strain>
    </source>
</reference>
<name>A0A1I1TAF5_9BACT</name>
<gene>
    <name evidence="2" type="ORF">SAMN02745121_00592</name>
</gene>
<dbReference type="STRING" id="54.SAMN02745121_00592"/>
<protein>
    <submittedName>
        <fullName evidence="2">Chromosome segregation ATPase</fullName>
    </submittedName>
</protein>
<dbReference type="EMBL" id="FOMX01000002">
    <property type="protein sequence ID" value="SFD55614.1"/>
    <property type="molecule type" value="Genomic_DNA"/>
</dbReference>
<dbReference type="Gene3D" id="3.40.50.300">
    <property type="entry name" value="P-loop containing nucleotide triphosphate hydrolases"/>
    <property type="match status" value="1"/>
</dbReference>
<evidence type="ECO:0000313" key="2">
    <source>
        <dbReference type="EMBL" id="SFD55614.1"/>
    </source>
</evidence>
<organism evidence="2 3">
    <name type="scientific">Nannocystis exedens</name>
    <dbReference type="NCBI Taxonomy" id="54"/>
    <lineage>
        <taxon>Bacteria</taxon>
        <taxon>Pseudomonadati</taxon>
        <taxon>Myxococcota</taxon>
        <taxon>Polyangia</taxon>
        <taxon>Nannocystales</taxon>
        <taxon>Nannocystaceae</taxon>
        <taxon>Nannocystis</taxon>
    </lineage>
</organism>
<evidence type="ECO:0000259" key="1">
    <source>
        <dbReference type="Pfam" id="PF13614"/>
    </source>
</evidence>
<dbReference type="AlphaFoldDB" id="A0A1I1TAF5"/>
<dbReference type="CDD" id="cd02042">
    <property type="entry name" value="ParAB_family"/>
    <property type="match status" value="1"/>
</dbReference>
<accession>A0A1I1TAF5</accession>
<dbReference type="PANTHER" id="PTHR13696">
    <property type="entry name" value="P-LOOP CONTAINING NUCLEOSIDE TRIPHOSPHATE HYDROLASE"/>
    <property type="match status" value="1"/>
</dbReference>
<dbReference type="FunFam" id="3.40.50.300:FF:000285">
    <property type="entry name" value="Sporulation initiation inhibitor Soj"/>
    <property type="match status" value="1"/>
</dbReference>
<keyword evidence="3" id="KW-1185">Reference proteome</keyword>
<dbReference type="Pfam" id="PF13614">
    <property type="entry name" value="AAA_31"/>
    <property type="match status" value="1"/>
</dbReference>
<evidence type="ECO:0000313" key="3">
    <source>
        <dbReference type="Proteomes" id="UP000199400"/>
    </source>
</evidence>
<dbReference type="InterPro" id="IPR027417">
    <property type="entry name" value="P-loop_NTPase"/>
</dbReference>
<dbReference type="InterPro" id="IPR050678">
    <property type="entry name" value="DNA_Partitioning_ATPase"/>
</dbReference>
<sequence>MPKVTASRSPARRRPRIVAVSNQKGGEGKTTTAVNLAASLAAAERRVLLVDLDPQGNASSAVGYPRGQVDKGTYELMLGAAPLKAVVHPTELPTLQVVPASADLTGAEIELVGVHGRESVLRAALERAEAELDWDFVILDCPPSLGLLTLNALVATDTVLIPMQAKYFSLEGLGALTGTIERVRAALNPRLAIEGIVFCMFDRRTNLAQQVVAEVRQHFADKVFATAIPPNVRLSESPSHGKPVLLYDIESKGARAYLDLAQELLSRIEARPDA</sequence>
<dbReference type="SUPFAM" id="SSF52540">
    <property type="entry name" value="P-loop containing nucleoside triphosphate hydrolases"/>
    <property type="match status" value="1"/>
</dbReference>
<proteinExistence type="predicted"/>
<feature type="domain" description="AAA" evidence="1">
    <location>
        <begin position="16"/>
        <end position="193"/>
    </location>
</feature>
<dbReference type="RefSeq" id="WP_245914013.1">
    <property type="nucleotide sequence ID" value="NZ_FOMX01000002.1"/>
</dbReference>
<dbReference type="InterPro" id="IPR025669">
    <property type="entry name" value="AAA_dom"/>
</dbReference>
<dbReference type="PANTHER" id="PTHR13696:SF52">
    <property type="entry name" value="PARA FAMILY PROTEIN CT_582"/>
    <property type="match status" value="1"/>
</dbReference>
<dbReference type="Proteomes" id="UP000199400">
    <property type="component" value="Unassembled WGS sequence"/>
</dbReference>